<gene>
    <name evidence="2" type="ORF">D8S85_01995</name>
</gene>
<dbReference type="Proteomes" id="UP000270673">
    <property type="component" value="Chromosome"/>
</dbReference>
<dbReference type="AlphaFoldDB" id="A0A3Q9IQ42"/>
<name>A0A3Q9IQ42_9BACT</name>
<dbReference type="SUPFAM" id="SSF49464">
    <property type="entry name" value="Carboxypeptidase regulatory domain-like"/>
    <property type="match status" value="1"/>
</dbReference>
<organism evidence="2 3">
    <name type="scientific">Butyricimonas faecalis</name>
    <dbReference type="NCBI Taxonomy" id="2093856"/>
    <lineage>
        <taxon>Bacteria</taxon>
        <taxon>Pseudomonadati</taxon>
        <taxon>Bacteroidota</taxon>
        <taxon>Bacteroidia</taxon>
        <taxon>Bacteroidales</taxon>
        <taxon>Odoribacteraceae</taxon>
        <taxon>Butyricimonas</taxon>
    </lineage>
</organism>
<proteinExistence type="predicted"/>
<sequence length="261" mass="30598">MHMKRCLFIFIFCGVLGICLVNEGYTQKVEIEGRTCQPDTVFFKIEGDLNNPQVMRPNLVIYYKALRRMENYLFIEDNQLQWNIKNGAEIYISENIFQYVCNRWNKDNELIKEGHSKIINKDGRYCVRTRYKYGIPQINVKVVDIHNELIVGVKMMVYDSLHQFVKDGGLTTTESRGTTHIDVPRYGKYHIKFSKNGYETMEKEVLLEDVQTRITPVFVMKSLPEFSGKLWWIIFGLIVLSLGIWVIMKKGRIFSRNGSLK</sequence>
<dbReference type="EMBL" id="CP032819">
    <property type="protein sequence ID" value="AZS28443.1"/>
    <property type="molecule type" value="Genomic_DNA"/>
</dbReference>
<dbReference type="KEGG" id="buy:D8S85_01995"/>
<evidence type="ECO:0000256" key="1">
    <source>
        <dbReference type="SAM" id="Phobius"/>
    </source>
</evidence>
<protein>
    <submittedName>
        <fullName evidence="2">Uncharacterized protein</fullName>
    </submittedName>
</protein>
<evidence type="ECO:0000313" key="2">
    <source>
        <dbReference type="EMBL" id="AZS28443.1"/>
    </source>
</evidence>
<feature type="transmembrane region" description="Helical" evidence="1">
    <location>
        <begin position="230"/>
        <end position="248"/>
    </location>
</feature>
<keyword evidence="1" id="KW-0812">Transmembrane</keyword>
<evidence type="ECO:0000313" key="3">
    <source>
        <dbReference type="Proteomes" id="UP000270673"/>
    </source>
</evidence>
<accession>A0A3Q9IQ42</accession>
<keyword evidence="1" id="KW-0472">Membrane</keyword>
<keyword evidence="3" id="KW-1185">Reference proteome</keyword>
<reference evidence="2 3" key="1">
    <citation type="submission" date="2018-10" db="EMBL/GenBank/DDBJ databases">
        <title>Butyricimonas faecalis sp. nov., isolated from human faeces and emended description of the genus Butyricimonas.</title>
        <authorList>
            <person name="Le Roy T."/>
            <person name="Van der Smissen P."/>
            <person name="Paquot A."/>
            <person name="Delzenne N."/>
            <person name="Muccioli G."/>
            <person name="Collet J.-F."/>
            <person name="Cani P.D."/>
        </authorList>
    </citation>
    <scope>NUCLEOTIDE SEQUENCE [LARGE SCALE GENOMIC DNA]</scope>
    <source>
        <strain evidence="2 3">H184</strain>
    </source>
</reference>
<keyword evidence="1" id="KW-1133">Transmembrane helix</keyword>
<dbReference type="InterPro" id="IPR008969">
    <property type="entry name" value="CarboxyPept-like_regulatory"/>
</dbReference>